<keyword evidence="6" id="KW-0560">Oxidoreductase</keyword>
<organism evidence="10 11">
    <name type="scientific">Cellvibrio mixtus</name>
    <dbReference type="NCBI Taxonomy" id="39650"/>
    <lineage>
        <taxon>Bacteria</taxon>
        <taxon>Pseudomonadati</taxon>
        <taxon>Pseudomonadota</taxon>
        <taxon>Gammaproteobacteria</taxon>
        <taxon>Cellvibrionales</taxon>
        <taxon>Cellvibrionaceae</taxon>
        <taxon>Cellvibrio</taxon>
    </lineage>
</organism>
<dbReference type="NCBIfam" id="TIGR01984">
    <property type="entry name" value="UbiH"/>
    <property type="match status" value="1"/>
</dbReference>
<evidence type="ECO:0000313" key="10">
    <source>
        <dbReference type="EMBL" id="OZY87180.1"/>
    </source>
</evidence>
<evidence type="ECO:0000256" key="6">
    <source>
        <dbReference type="ARBA" id="ARBA00023002"/>
    </source>
</evidence>
<feature type="domain" description="FAD-binding" evidence="9">
    <location>
        <begin position="444"/>
        <end position="791"/>
    </location>
</feature>
<dbReference type="InterPro" id="IPR018168">
    <property type="entry name" value="Ubi_Hdrlase_CS"/>
</dbReference>
<evidence type="ECO:0000259" key="9">
    <source>
        <dbReference type="Pfam" id="PF01494"/>
    </source>
</evidence>
<dbReference type="InterPro" id="IPR002938">
    <property type="entry name" value="FAD-bd"/>
</dbReference>
<dbReference type="SUPFAM" id="SSF51905">
    <property type="entry name" value="FAD/NAD(P)-binding domain"/>
    <property type="match status" value="2"/>
</dbReference>
<dbReference type="PANTHER" id="PTHR43876:SF7">
    <property type="entry name" value="UBIQUINONE BIOSYNTHESIS MONOOXYGENASE COQ6, MITOCHONDRIAL"/>
    <property type="match status" value="1"/>
</dbReference>
<dbReference type="GO" id="GO:0110142">
    <property type="term" value="C:ubiquinone biosynthesis complex"/>
    <property type="evidence" value="ECO:0007669"/>
    <property type="project" value="UniProtKB-ARBA"/>
</dbReference>
<dbReference type="Proteomes" id="UP000216101">
    <property type="component" value="Unassembled WGS sequence"/>
</dbReference>
<evidence type="ECO:0000256" key="7">
    <source>
        <dbReference type="ARBA" id="ARBA00023033"/>
    </source>
</evidence>
<dbReference type="Pfam" id="PF01494">
    <property type="entry name" value="FAD_binding_3"/>
    <property type="match status" value="2"/>
</dbReference>
<keyword evidence="4" id="KW-0285">Flavoprotein</keyword>
<comment type="subunit">
    <text evidence="8">Component of the Ubi complex metabolon, which regroups five ubiquinone biosynthesis proteins (UbiE, UbiF, UbiG, UbiH and UbiI) and two accessory factors (UbiK and the lipid-binding protein UbiJ).</text>
</comment>
<accession>A0A266QBK1</accession>
<evidence type="ECO:0000256" key="2">
    <source>
        <dbReference type="ARBA" id="ARBA00004749"/>
    </source>
</evidence>
<keyword evidence="5" id="KW-0274">FAD</keyword>
<dbReference type="AlphaFoldDB" id="A0A266QBK1"/>
<evidence type="ECO:0000256" key="1">
    <source>
        <dbReference type="ARBA" id="ARBA00001974"/>
    </source>
</evidence>
<evidence type="ECO:0000256" key="4">
    <source>
        <dbReference type="ARBA" id="ARBA00022630"/>
    </source>
</evidence>
<proteinExistence type="inferred from homology"/>
<dbReference type="Gene3D" id="3.50.50.60">
    <property type="entry name" value="FAD/NAD(P)-binding domain"/>
    <property type="match status" value="4"/>
</dbReference>
<dbReference type="InterPro" id="IPR051205">
    <property type="entry name" value="UbiH/COQ6_monooxygenase"/>
</dbReference>
<dbReference type="InterPro" id="IPR011295">
    <property type="entry name" value="UbiH"/>
</dbReference>
<evidence type="ECO:0000256" key="3">
    <source>
        <dbReference type="ARBA" id="ARBA00005349"/>
    </source>
</evidence>
<dbReference type="GO" id="GO:0006744">
    <property type="term" value="P:ubiquinone biosynthetic process"/>
    <property type="evidence" value="ECO:0007669"/>
    <property type="project" value="UniProtKB-UniPathway"/>
</dbReference>
<dbReference type="GO" id="GO:0019168">
    <property type="term" value="F:2-polyprenylphenol 6-hydroxylase activity"/>
    <property type="evidence" value="ECO:0007669"/>
    <property type="project" value="TreeGrafter"/>
</dbReference>
<keyword evidence="7" id="KW-0503">Monooxygenase</keyword>
<evidence type="ECO:0000313" key="11">
    <source>
        <dbReference type="Proteomes" id="UP000216101"/>
    </source>
</evidence>
<dbReference type="PRINTS" id="PR00420">
    <property type="entry name" value="RNGMNOXGNASE"/>
</dbReference>
<comment type="caution">
    <text evidence="10">The sequence shown here is derived from an EMBL/GenBank/DDBJ whole genome shotgun (WGS) entry which is preliminary data.</text>
</comment>
<dbReference type="PANTHER" id="PTHR43876">
    <property type="entry name" value="UBIQUINONE BIOSYNTHESIS MONOOXYGENASE COQ6, MITOCHONDRIAL"/>
    <property type="match status" value="1"/>
</dbReference>
<keyword evidence="11" id="KW-1185">Reference proteome</keyword>
<comment type="cofactor">
    <cofactor evidence="1">
        <name>FAD</name>
        <dbReference type="ChEBI" id="CHEBI:57692"/>
    </cofactor>
</comment>
<sequence length="844" mass="92339">MTHTLDCDIAIIGGGMVGTSLASLLAASQPQLRITLIEAQPFAQADQLHFQSSFDARSTALSYGTATILRELGLWKTLQQHITPIAQVHVSDRGHFLGGVIDAKENNLDAVGYVIENAWLGNVLLAHVQAQKNIQCFTSSTVTALTPQQDCALLNVQTDAQHFFIKTSLAVIADGGDSPLRAALGIGTQTRAYGQTAIITNVEFSEPHCGVAYERFTADGPVALLPLGESNNAQQSALVWTLPAAEADEILKLHDAEFLVRLQERFGFRVGHFTRVAKRFAYPLQLVLAEEQIRSHIVLLGNAAHFLHPVAGQGFNLALRDCVCLVETLRDAIALHQSPGDLSVLQTYLRKQALDQQLTIEFSDKLVRLFSNNQLPLIALRHLGLLSLESIPFIKNQFIAQTMGTAGRQFRWKLPEENPVNPGGDTVMDSRLHGSDDQAINNTDYDVVIVGAGLVGASLACAIAQTDAAQHLRIAVIESNHHAQQFSGEQFDPRVVALTHASQSLLTNIGCWDGIVAQRVCAYREMKVWDGEGTAAIEFDCADVQQRHLGHIVENSVIVNQLRARMSALPNIHLIQPAAVVDVVPAEPAFPRVRIALDNGAEITASLVMAADGATSRVRELAAFATREWDYDQQAIITTVRTERSHEFTAWQRFMHTGPLAFLPLQHQGDAHQCSIVWSADDELAQELIALDDAAFCARITSAFESRLGRVTACDKRYAIPLRQRHATSYIQPGIALVGDAAHNIHPLAGQGVNLGLLDVIALAQEIERALQRGIPLTDYSILRRYQRQRLASNLGMMSAMEAFKRLFGSRSLAVNWLRNTGMRRLNSISAIKKIIINTALGVS</sequence>
<dbReference type="RefSeq" id="WP_094984654.1">
    <property type="nucleotide sequence ID" value="NZ_NHNI01000001.1"/>
</dbReference>
<dbReference type="InterPro" id="IPR036188">
    <property type="entry name" value="FAD/NAD-bd_sf"/>
</dbReference>
<evidence type="ECO:0000256" key="5">
    <source>
        <dbReference type="ARBA" id="ARBA00022827"/>
    </source>
</evidence>
<dbReference type="FunFam" id="3.50.50.60:FF:000021">
    <property type="entry name" value="Ubiquinone biosynthesis monooxygenase COQ6"/>
    <property type="match status" value="1"/>
</dbReference>
<reference evidence="11" key="1">
    <citation type="submission" date="2017-05" db="EMBL/GenBank/DDBJ databases">
        <authorList>
            <person name="Barney B.M."/>
        </authorList>
    </citation>
    <scope>NUCLEOTIDE SEQUENCE [LARGE SCALE GENOMIC DNA]</scope>
    <source>
        <strain evidence="11">PSBB022</strain>
    </source>
</reference>
<name>A0A266QBK1_9GAMM</name>
<protein>
    <submittedName>
        <fullName evidence="10">2-octaprenyl-6-methoxyphenyl hydroxylase</fullName>
    </submittedName>
</protein>
<evidence type="ECO:0000256" key="8">
    <source>
        <dbReference type="ARBA" id="ARBA00065734"/>
    </source>
</evidence>
<dbReference type="NCBIfam" id="TIGR01988">
    <property type="entry name" value="Ubi-OHases"/>
    <property type="match status" value="2"/>
</dbReference>
<gene>
    <name evidence="10" type="ORF">CBP51_09390</name>
</gene>
<dbReference type="GO" id="GO:0071949">
    <property type="term" value="F:FAD binding"/>
    <property type="evidence" value="ECO:0007669"/>
    <property type="project" value="InterPro"/>
</dbReference>
<comment type="similarity">
    <text evidence="3">Belongs to the UbiH/COQ6 family.</text>
</comment>
<feature type="domain" description="FAD-binding" evidence="9">
    <location>
        <begin position="6"/>
        <end position="349"/>
    </location>
</feature>
<dbReference type="NCBIfam" id="NF004356">
    <property type="entry name" value="PRK05732.1"/>
    <property type="match status" value="1"/>
</dbReference>
<dbReference type="EMBL" id="NHNI01000001">
    <property type="protein sequence ID" value="OZY87180.1"/>
    <property type="molecule type" value="Genomic_DNA"/>
</dbReference>
<dbReference type="UniPathway" id="UPA00232"/>
<comment type="pathway">
    <text evidence="2">Cofactor biosynthesis; ubiquinone biosynthesis.</text>
</comment>
<dbReference type="GO" id="GO:0008681">
    <property type="term" value="F:2-octaprenyl-6-methoxyphenol hydroxylase activity"/>
    <property type="evidence" value="ECO:0007669"/>
    <property type="project" value="InterPro"/>
</dbReference>
<dbReference type="PROSITE" id="PS01304">
    <property type="entry name" value="UBIH"/>
    <property type="match status" value="1"/>
</dbReference>
<dbReference type="InterPro" id="IPR010971">
    <property type="entry name" value="UbiH/COQ6"/>
</dbReference>